<evidence type="ECO:0000313" key="3">
    <source>
        <dbReference type="Proteomes" id="UP000218238"/>
    </source>
</evidence>
<dbReference type="AlphaFoldDB" id="A0A2A2TJI5"/>
<evidence type="ECO:0000259" key="1">
    <source>
        <dbReference type="PROSITE" id="PS50404"/>
    </source>
</evidence>
<dbReference type="InterPro" id="IPR004045">
    <property type="entry name" value="Glutathione_S-Trfase_N"/>
</dbReference>
<dbReference type="Gene3D" id="3.40.30.10">
    <property type="entry name" value="Glutaredoxin"/>
    <property type="match status" value="1"/>
</dbReference>
<keyword evidence="3" id="KW-1185">Reference proteome</keyword>
<dbReference type="InterPro" id="IPR036249">
    <property type="entry name" value="Thioredoxin-like_sf"/>
</dbReference>
<gene>
    <name evidence="2" type="ORF">CK510_11775</name>
</gene>
<dbReference type="OrthoDB" id="9810080at2"/>
<dbReference type="Pfam" id="PF02798">
    <property type="entry name" value="GST_N"/>
    <property type="match status" value="1"/>
</dbReference>
<evidence type="ECO:0000313" key="2">
    <source>
        <dbReference type="EMBL" id="PAX54894.1"/>
    </source>
</evidence>
<dbReference type="RefSeq" id="WP_095721885.1">
    <property type="nucleotide sequence ID" value="NZ_NTFS01000107.1"/>
</dbReference>
<dbReference type="PANTHER" id="PTHR44051">
    <property type="entry name" value="GLUTATHIONE S-TRANSFERASE-RELATED"/>
    <property type="match status" value="1"/>
</dbReference>
<dbReference type="SUPFAM" id="SSF52833">
    <property type="entry name" value="Thioredoxin-like"/>
    <property type="match status" value="1"/>
</dbReference>
<name>A0A2A2TJI5_9CYAN</name>
<dbReference type="Proteomes" id="UP000218238">
    <property type="component" value="Unassembled WGS sequence"/>
</dbReference>
<proteinExistence type="predicted"/>
<sequence>MHQLEIPCDRINVNHLRGETQSPEFLQKNPAGKIPVLEIQPDVYISESGAILTYLAEGTKLLPSDNLLLKTRILQWIFFEQYSLSPNISRPRFFISDV</sequence>
<accession>A0A2A2TJI5</accession>
<dbReference type="PANTHER" id="PTHR44051:SF2">
    <property type="entry name" value="HYPOTHETICAL GLUTATHIONE S-TRANSFERASE LIKE PROTEIN"/>
    <property type="match status" value="1"/>
</dbReference>
<comment type="caution">
    <text evidence="2">The sequence shown here is derived from an EMBL/GenBank/DDBJ whole genome shotgun (WGS) entry which is preliminary data.</text>
</comment>
<dbReference type="Gene3D" id="1.20.1050.10">
    <property type="match status" value="1"/>
</dbReference>
<organism evidence="2 3">
    <name type="scientific">Brunnivagina elsteri CCALA 953</name>
    <dbReference type="NCBI Taxonomy" id="987040"/>
    <lineage>
        <taxon>Bacteria</taxon>
        <taxon>Bacillati</taxon>
        <taxon>Cyanobacteriota</taxon>
        <taxon>Cyanophyceae</taxon>
        <taxon>Nostocales</taxon>
        <taxon>Calotrichaceae</taxon>
        <taxon>Brunnivagina</taxon>
    </lineage>
</organism>
<dbReference type="PROSITE" id="PS50404">
    <property type="entry name" value="GST_NTER"/>
    <property type="match status" value="1"/>
</dbReference>
<dbReference type="EMBL" id="NTFS01000107">
    <property type="protein sequence ID" value="PAX54894.1"/>
    <property type="molecule type" value="Genomic_DNA"/>
</dbReference>
<protein>
    <recommendedName>
        <fullName evidence="1">GST N-terminal domain-containing protein</fullName>
    </recommendedName>
</protein>
<feature type="domain" description="GST N-terminal" evidence="1">
    <location>
        <begin position="1"/>
        <end position="63"/>
    </location>
</feature>
<reference evidence="2 3" key="1">
    <citation type="submission" date="2017-08" db="EMBL/GenBank/DDBJ databases">
        <title>Draft genome sequence of filamentous cyanobacterium Calothrix elsteri CCALA 953.</title>
        <authorList>
            <person name="Gagunashvili A.N."/>
            <person name="Elster J."/>
            <person name="Andresson O.S."/>
        </authorList>
    </citation>
    <scope>NUCLEOTIDE SEQUENCE [LARGE SCALE GENOMIC DNA]</scope>
    <source>
        <strain evidence="2 3">CCALA 953</strain>
    </source>
</reference>